<keyword evidence="3" id="KW-1185">Reference proteome</keyword>
<organism evidence="2 3">
    <name type="scientific">Borborobacter arsenicus</name>
    <dbReference type="NCBI Taxonomy" id="1851146"/>
    <lineage>
        <taxon>Bacteria</taxon>
        <taxon>Pseudomonadati</taxon>
        <taxon>Pseudomonadota</taxon>
        <taxon>Alphaproteobacteria</taxon>
        <taxon>Hyphomicrobiales</taxon>
        <taxon>Phyllobacteriaceae</taxon>
        <taxon>Borborobacter</taxon>
    </lineage>
</organism>
<accession>A0A432V5N3</accession>
<feature type="chain" id="PRO_5019572971" evidence="1">
    <location>
        <begin position="23"/>
        <end position="162"/>
    </location>
</feature>
<dbReference type="Proteomes" id="UP000281647">
    <property type="component" value="Unassembled WGS sequence"/>
</dbReference>
<dbReference type="EMBL" id="RKST01000011">
    <property type="protein sequence ID" value="RUM97460.1"/>
    <property type="molecule type" value="Genomic_DNA"/>
</dbReference>
<evidence type="ECO:0000256" key="1">
    <source>
        <dbReference type="SAM" id="SignalP"/>
    </source>
</evidence>
<dbReference type="RefSeq" id="WP_128627052.1">
    <property type="nucleotide sequence ID" value="NZ_RKST01000011.1"/>
</dbReference>
<comment type="caution">
    <text evidence="2">The sequence shown here is derived from an EMBL/GenBank/DDBJ whole genome shotgun (WGS) entry which is preliminary data.</text>
</comment>
<reference evidence="2 3" key="1">
    <citation type="submission" date="2018-11" db="EMBL/GenBank/DDBJ databases">
        <title>Pseudaminobacter arsenicus sp. nov., an arsenic-resistant bacterium isolated from arsenic-rich aquifers.</title>
        <authorList>
            <person name="Mu Y."/>
        </authorList>
    </citation>
    <scope>NUCLEOTIDE SEQUENCE [LARGE SCALE GENOMIC DNA]</scope>
    <source>
        <strain evidence="2 3">CB3</strain>
    </source>
</reference>
<protein>
    <submittedName>
        <fullName evidence="2">DUF992 domain-containing protein</fullName>
    </submittedName>
</protein>
<keyword evidence="1" id="KW-0732">Signal</keyword>
<dbReference type="Pfam" id="PF06186">
    <property type="entry name" value="DUF992"/>
    <property type="match status" value="1"/>
</dbReference>
<feature type="signal peptide" evidence="1">
    <location>
        <begin position="1"/>
        <end position="22"/>
    </location>
</feature>
<dbReference type="OrthoDB" id="7362478at2"/>
<evidence type="ECO:0000313" key="3">
    <source>
        <dbReference type="Proteomes" id="UP000281647"/>
    </source>
</evidence>
<evidence type="ECO:0000313" key="2">
    <source>
        <dbReference type="EMBL" id="RUM97460.1"/>
    </source>
</evidence>
<sequence length="162" mass="16329">MKTIATTAVAALILSVAAPAQAQRGVELGMLECSISGGIGLIVSSKKELACTFRPADKKFAPEAYIGTVTKYGLDIGATGQTFMQWLVLAPSADIYAPGTLAGDYVGASAEASAAVGGGANLLVGGSNQTFTLQPVSVQAQTGLNLAIGVTQFVLHGVVVSK</sequence>
<proteinExistence type="predicted"/>
<name>A0A432V5N3_9HYPH</name>
<dbReference type="InterPro" id="IPR009333">
    <property type="entry name" value="DUF992"/>
</dbReference>
<dbReference type="AlphaFoldDB" id="A0A432V5N3"/>
<gene>
    <name evidence="2" type="ORF">EET67_12435</name>
</gene>